<reference evidence="1 2" key="1">
    <citation type="submission" date="2019-04" db="EMBL/GenBank/DDBJ databases">
        <title>Chromosome genome assembly for Takifugu flavidus.</title>
        <authorList>
            <person name="Xiao S."/>
        </authorList>
    </citation>
    <scope>NUCLEOTIDE SEQUENCE [LARGE SCALE GENOMIC DNA]</scope>
    <source>
        <strain evidence="1">HTHZ2018</strain>
        <tissue evidence="1">Muscle</tissue>
    </source>
</reference>
<dbReference type="PANTHER" id="PTHR47510:SF3">
    <property type="entry name" value="ENDO_EXONUCLEASE_PHOSPHATASE DOMAIN-CONTAINING PROTEIN"/>
    <property type="match status" value="1"/>
</dbReference>
<accession>A0A5C6NNR9</accession>
<dbReference type="AlphaFoldDB" id="A0A5C6NNR9"/>
<dbReference type="PANTHER" id="PTHR47510">
    <property type="entry name" value="REVERSE TRANSCRIPTASE DOMAIN-CONTAINING PROTEIN"/>
    <property type="match status" value="1"/>
</dbReference>
<gene>
    <name evidence="1" type="ORF">D4764_19G0000790</name>
</gene>
<dbReference type="EMBL" id="RHFK02000011">
    <property type="protein sequence ID" value="TWW68281.1"/>
    <property type="molecule type" value="Genomic_DNA"/>
</dbReference>
<sequence length="228" mass="25668">MAGAYPAKPHPHLGQSDHLSLFLNPKYSPLINRARPSVKTIKASCGLHADIDNLTSSVLDHITTTIDSNATTKQITTYPNQKPWMNKEVRLLLRVRNTAFRSGDARAYSTARANLRRDKKGKHTYKRKIEGHFSNSDPRHMWQGIQAIIDYKPNNSTPTAMDTTFLNELNNFYARFEKDSNSSLRTPLPADHQPLTLSSNAVYIALSQINPERLLVLTASLDMCSEHV</sequence>
<comment type="caution">
    <text evidence="1">The sequence shown here is derived from an EMBL/GenBank/DDBJ whole genome shotgun (WGS) entry which is preliminary data.</text>
</comment>
<name>A0A5C6NNR9_9TELE</name>
<dbReference type="Proteomes" id="UP000324091">
    <property type="component" value="Chromosome 19"/>
</dbReference>
<keyword evidence="2" id="KW-1185">Reference proteome</keyword>
<evidence type="ECO:0000313" key="2">
    <source>
        <dbReference type="Proteomes" id="UP000324091"/>
    </source>
</evidence>
<organism evidence="1 2">
    <name type="scientific">Takifugu flavidus</name>
    <name type="common">sansaifugu</name>
    <dbReference type="NCBI Taxonomy" id="433684"/>
    <lineage>
        <taxon>Eukaryota</taxon>
        <taxon>Metazoa</taxon>
        <taxon>Chordata</taxon>
        <taxon>Craniata</taxon>
        <taxon>Vertebrata</taxon>
        <taxon>Euteleostomi</taxon>
        <taxon>Actinopterygii</taxon>
        <taxon>Neopterygii</taxon>
        <taxon>Teleostei</taxon>
        <taxon>Neoteleostei</taxon>
        <taxon>Acanthomorphata</taxon>
        <taxon>Eupercaria</taxon>
        <taxon>Tetraodontiformes</taxon>
        <taxon>Tetradontoidea</taxon>
        <taxon>Tetraodontidae</taxon>
        <taxon>Takifugu</taxon>
    </lineage>
</organism>
<protein>
    <submittedName>
        <fullName evidence="1">Uncharacterized protein</fullName>
    </submittedName>
</protein>
<evidence type="ECO:0000313" key="1">
    <source>
        <dbReference type="EMBL" id="TWW68281.1"/>
    </source>
</evidence>
<proteinExistence type="predicted"/>